<dbReference type="Pfam" id="PF13483">
    <property type="entry name" value="Lactamase_B_3"/>
    <property type="match status" value="1"/>
</dbReference>
<dbReference type="PANTHER" id="PTHR43546">
    <property type="entry name" value="UPF0173 METAL-DEPENDENT HYDROLASE MJ1163-RELATED"/>
    <property type="match status" value="1"/>
</dbReference>
<evidence type="ECO:0000313" key="2">
    <source>
        <dbReference type="EMBL" id="POR31093.1"/>
    </source>
</evidence>
<keyword evidence="1" id="KW-0378">Hydrolase</keyword>
<organism evidence="2 3">
    <name type="scientific">Tolypocladium paradoxum</name>
    <dbReference type="NCBI Taxonomy" id="94208"/>
    <lineage>
        <taxon>Eukaryota</taxon>
        <taxon>Fungi</taxon>
        <taxon>Dikarya</taxon>
        <taxon>Ascomycota</taxon>
        <taxon>Pezizomycotina</taxon>
        <taxon>Sordariomycetes</taxon>
        <taxon>Hypocreomycetidae</taxon>
        <taxon>Hypocreales</taxon>
        <taxon>Ophiocordycipitaceae</taxon>
        <taxon>Tolypocladium</taxon>
    </lineage>
</organism>
<accession>A0A2S4KLN7</accession>
<dbReference type="PANTHER" id="PTHR43546:SF9">
    <property type="entry name" value="L-ASCORBATE-6-PHOSPHATE LACTONASE ULAG-RELATED"/>
    <property type="match status" value="1"/>
</dbReference>
<evidence type="ECO:0008006" key="4">
    <source>
        <dbReference type="Google" id="ProtNLM"/>
    </source>
</evidence>
<sequence length="220" mass="24083">MASFQSNLNITFIVAVTAILEINGVALITDPFFSPAGTAWDHGVVVLKNKTTPALGLQDLPVIDAVLLGHEDHHDNLDELGGRLPDGRKVLTRMDGAKNLAACAPRRPANIFQRGVYWTHHHGDLVWRDGWTAECDVLLRRHRLHGGACRNEKQVPSQRRLLNLGAASVPVGDPPLRITVDGKQAAKLFREIGADILVPMHCDGWGHSAKCYTFDVPCVV</sequence>
<dbReference type="AlphaFoldDB" id="A0A2S4KLN7"/>
<evidence type="ECO:0000313" key="3">
    <source>
        <dbReference type="Proteomes" id="UP000237481"/>
    </source>
</evidence>
<protein>
    <recommendedName>
        <fullName evidence="4">Metallo-beta-lactamase domain-containing protein</fullName>
    </recommendedName>
</protein>
<dbReference type="EMBL" id="PKSG01001104">
    <property type="protein sequence ID" value="POR31093.1"/>
    <property type="molecule type" value="Genomic_DNA"/>
</dbReference>
<dbReference type="OrthoDB" id="332863at2759"/>
<dbReference type="GO" id="GO:0016787">
    <property type="term" value="F:hydrolase activity"/>
    <property type="evidence" value="ECO:0007669"/>
    <property type="project" value="UniProtKB-KW"/>
</dbReference>
<dbReference type="Gene3D" id="3.60.15.10">
    <property type="entry name" value="Ribonuclease Z/Hydroxyacylglutathione hydrolase-like"/>
    <property type="match status" value="2"/>
</dbReference>
<dbReference type="InterPro" id="IPR036866">
    <property type="entry name" value="RibonucZ/Hydroxyglut_hydro"/>
</dbReference>
<name>A0A2S4KLN7_9HYPO</name>
<gene>
    <name evidence="2" type="ORF">TPAR_08667</name>
</gene>
<dbReference type="Proteomes" id="UP000237481">
    <property type="component" value="Unassembled WGS sequence"/>
</dbReference>
<comment type="caution">
    <text evidence="2">The sequence shown here is derived from an EMBL/GenBank/DDBJ whole genome shotgun (WGS) entry which is preliminary data.</text>
</comment>
<reference evidence="2 3" key="1">
    <citation type="submission" date="2018-01" db="EMBL/GenBank/DDBJ databases">
        <title>Harnessing the power of phylogenomics to disentangle the directionality and signatures of interkingdom host jumping in the parasitic fungal genus Tolypocladium.</title>
        <authorList>
            <person name="Quandt C.A."/>
            <person name="Patterson W."/>
            <person name="Spatafora J.W."/>
        </authorList>
    </citation>
    <scope>NUCLEOTIDE SEQUENCE [LARGE SCALE GENOMIC DNA]</scope>
    <source>
        <strain evidence="2 3">NRBC 100945</strain>
    </source>
</reference>
<dbReference type="InterPro" id="IPR050114">
    <property type="entry name" value="UPF0173_UPF0282_UlaG_hydrolase"/>
</dbReference>
<evidence type="ECO:0000256" key="1">
    <source>
        <dbReference type="ARBA" id="ARBA00022801"/>
    </source>
</evidence>
<proteinExistence type="predicted"/>
<keyword evidence="3" id="KW-1185">Reference proteome</keyword>